<evidence type="ECO:0000256" key="3">
    <source>
        <dbReference type="ARBA" id="ARBA00022989"/>
    </source>
</evidence>
<dbReference type="InterPro" id="IPR023271">
    <property type="entry name" value="Aquaporin-like"/>
</dbReference>
<reference evidence="7 8" key="1">
    <citation type="journal article" date="2015" name="Genome Announc.">
        <title>Expanding the biotechnology potential of lactobacilli through comparative genomics of 213 strains and associated genera.</title>
        <authorList>
            <person name="Sun Z."/>
            <person name="Harris H.M."/>
            <person name="McCann A."/>
            <person name="Guo C."/>
            <person name="Argimon S."/>
            <person name="Zhang W."/>
            <person name="Yang X."/>
            <person name="Jeffery I.B."/>
            <person name="Cooney J.C."/>
            <person name="Kagawa T.F."/>
            <person name="Liu W."/>
            <person name="Song Y."/>
            <person name="Salvetti E."/>
            <person name="Wrobel A."/>
            <person name="Rasinkangas P."/>
            <person name="Parkhill J."/>
            <person name="Rea M.C."/>
            <person name="O'Sullivan O."/>
            <person name="Ritari J."/>
            <person name="Douillard F.P."/>
            <person name="Paul Ross R."/>
            <person name="Yang R."/>
            <person name="Briner A.E."/>
            <person name="Felis G.E."/>
            <person name="de Vos W.M."/>
            <person name="Barrangou R."/>
            <person name="Klaenhammer T.R."/>
            <person name="Caufield P.W."/>
            <person name="Cui Y."/>
            <person name="Zhang H."/>
            <person name="O'Toole P.W."/>
        </authorList>
    </citation>
    <scope>NUCLEOTIDE SEQUENCE [LARGE SCALE GENOMIC DNA]</scope>
    <source>
        <strain evidence="7 8">DSM 21115</strain>
    </source>
</reference>
<dbReference type="EMBL" id="AYGX02000033">
    <property type="protein sequence ID" value="KRO28739.1"/>
    <property type="molecule type" value="Genomic_DNA"/>
</dbReference>
<dbReference type="PANTHER" id="PTHR30520:SF6">
    <property type="entry name" value="FORMATE_NITRATE FAMILY TRANSPORTER (EUROFUNG)"/>
    <property type="match status" value="1"/>
</dbReference>
<dbReference type="PANTHER" id="PTHR30520">
    <property type="entry name" value="FORMATE TRANSPORTER-RELATED"/>
    <property type="match status" value="1"/>
</dbReference>
<comment type="similarity">
    <text evidence="5">Belongs to the FNT transporter (TC 1.A.16) family.</text>
</comment>
<evidence type="ECO:0000256" key="5">
    <source>
        <dbReference type="ARBA" id="ARBA00049660"/>
    </source>
</evidence>
<sequence length="254" mass="26453">MFSSAEILTQSIAKGTAKVKQPLAIKILLGVLGGALIGIGFLAAIRVSASSFVVGQSTASLLSALVFPLGLVAIVLAGGELATGNMMVVGTAAYARRIRWRDFWANQLVITISNIIGGVLAAYLFGHVVGLTHTGIFKETLVGMAQGKVTQAFWPSFVSGIGCNWLVGLAVWLGFGAKDSAGKILGIWFPTMVFVAIGFQHSIANSFLIPAAIFEGGVTWAQFAMNLIPVYLGNVVGGAGVVAGGYYLGFKQVQ</sequence>
<keyword evidence="8" id="KW-1185">Reference proteome</keyword>
<feature type="transmembrane region" description="Helical" evidence="6">
    <location>
        <begin position="152"/>
        <end position="175"/>
    </location>
</feature>
<feature type="transmembrane region" description="Helical" evidence="6">
    <location>
        <begin position="103"/>
        <end position="125"/>
    </location>
</feature>
<evidence type="ECO:0000256" key="6">
    <source>
        <dbReference type="SAM" id="Phobius"/>
    </source>
</evidence>
<feature type="transmembrane region" description="Helical" evidence="6">
    <location>
        <begin position="27"/>
        <end position="49"/>
    </location>
</feature>
<keyword evidence="2 6" id="KW-0812">Transmembrane</keyword>
<name>A0A0R2NZ56_9LACO</name>
<evidence type="ECO:0000256" key="4">
    <source>
        <dbReference type="ARBA" id="ARBA00023136"/>
    </source>
</evidence>
<feature type="transmembrane region" description="Helical" evidence="6">
    <location>
        <begin position="61"/>
        <end position="82"/>
    </location>
</feature>
<evidence type="ECO:0000256" key="2">
    <source>
        <dbReference type="ARBA" id="ARBA00022692"/>
    </source>
</evidence>
<comment type="caution">
    <text evidence="7">The sequence shown here is derived from an EMBL/GenBank/DDBJ whole genome shotgun (WGS) entry which is preliminary data.</text>
</comment>
<dbReference type="AlphaFoldDB" id="A0A0R2NZ56"/>
<gene>
    <name evidence="7" type="ORF">DY78_GL002095</name>
</gene>
<dbReference type="Pfam" id="PF01226">
    <property type="entry name" value="Form_Nir_trans"/>
    <property type="match status" value="1"/>
</dbReference>
<evidence type="ECO:0000313" key="8">
    <source>
        <dbReference type="Proteomes" id="UP000050920"/>
    </source>
</evidence>
<accession>A0A0R2NZ56</accession>
<keyword evidence="3 6" id="KW-1133">Transmembrane helix</keyword>
<dbReference type="GO" id="GO:0015499">
    <property type="term" value="F:formate transmembrane transporter activity"/>
    <property type="evidence" value="ECO:0007669"/>
    <property type="project" value="TreeGrafter"/>
</dbReference>
<protein>
    <submittedName>
        <fullName evidence="7">Formate nitrite transporter family protein</fullName>
    </submittedName>
</protein>
<feature type="transmembrane region" description="Helical" evidence="6">
    <location>
        <begin position="187"/>
        <end position="208"/>
    </location>
</feature>
<dbReference type="InterPro" id="IPR000292">
    <property type="entry name" value="For/NO2_transpt"/>
</dbReference>
<dbReference type="Gene3D" id="1.20.1080.10">
    <property type="entry name" value="Glycerol uptake facilitator protein"/>
    <property type="match status" value="1"/>
</dbReference>
<feature type="transmembrane region" description="Helical" evidence="6">
    <location>
        <begin position="228"/>
        <end position="248"/>
    </location>
</feature>
<evidence type="ECO:0000313" key="7">
    <source>
        <dbReference type="EMBL" id="KRO28739.1"/>
    </source>
</evidence>
<comment type="subcellular location">
    <subcellularLocation>
        <location evidence="1">Membrane</location>
        <topology evidence="1">Multi-pass membrane protein</topology>
    </subcellularLocation>
</comment>
<dbReference type="RefSeq" id="WP_024626126.1">
    <property type="nucleotide sequence ID" value="NZ_AYGX02000033.1"/>
</dbReference>
<evidence type="ECO:0000256" key="1">
    <source>
        <dbReference type="ARBA" id="ARBA00004141"/>
    </source>
</evidence>
<dbReference type="Proteomes" id="UP000050920">
    <property type="component" value="Unassembled WGS sequence"/>
</dbReference>
<keyword evidence="4 6" id="KW-0472">Membrane</keyword>
<dbReference type="GO" id="GO:0005886">
    <property type="term" value="C:plasma membrane"/>
    <property type="evidence" value="ECO:0007669"/>
    <property type="project" value="TreeGrafter"/>
</dbReference>
<organism evidence="7 8">
    <name type="scientific">Lactiplantibacillus fabifermentans DSM 21115</name>
    <dbReference type="NCBI Taxonomy" id="1413187"/>
    <lineage>
        <taxon>Bacteria</taxon>
        <taxon>Bacillati</taxon>
        <taxon>Bacillota</taxon>
        <taxon>Bacilli</taxon>
        <taxon>Lactobacillales</taxon>
        <taxon>Lactobacillaceae</taxon>
        <taxon>Lactiplantibacillus</taxon>
    </lineage>
</organism>
<proteinExistence type="inferred from homology"/>